<feature type="compositionally biased region" description="Acidic residues" evidence="1">
    <location>
        <begin position="322"/>
        <end position="336"/>
    </location>
</feature>
<name>A0A0C3CZF4_9AGAM</name>
<sequence length="375" mass="42584">MAPFIQSSLIKNKIKRQEVASKQKKGKGKQKLQKRLARAKQEANDPAAKKKRITENVSRTLDNTREHDPSMLPTSKQPSASVQVEELNADFASDPFASYFSFTDNPHTPPKVLITTSPKASKATYDFCDEIVGVFPGAEYVRRKKGKGFEVGRIAGWAAGRGYKHLVIVNEDMKKPNAITLVHLPSGPTAYFRLSSVELTKQIYGHARATPHNPELVLNNFATNLGHAVGRMFQTFFPPLPEFQGRQVVTLHNQRDFLFFRRHRYAFRSPEKVALQEIGPRFTLKLRWLKRGLPEVRNFGASPEALEITTGTTEESVPLPEEIADHDDNASEDDEMGERVTMEPVPLTKISPPKDNEYLWRWKPELETTRRTFFL</sequence>
<feature type="domain" description="Brix" evidence="2">
    <location>
        <begin position="110"/>
        <end position="295"/>
    </location>
</feature>
<dbReference type="EMBL" id="KN822166">
    <property type="protein sequence ID" value="KIM53935.1"/>
    <property type="molecule type" value="Genomic_DNA"/>
</dbReference>
<dbReference type="GO" id="GO:0005730">
    <property type="term" value="C:nucleolus"/>
    <property type="evidence" value="ECO:0007669"/>
    <property type="project" value="TreeGrafter"/>
</dbReference>
<dbReference type="SMART" id="SM00879">
    <property type="entry name" value="Brix"/>
    <property type="match status" value="1"/>
</dbReference>
<dbReference type="GO" id="GO:0030687">
    <property type="term" value="C:preribosome, large subunit precursor"/>
    <property type="evidence" value="ECO:0007669"/>
    <property type="project" value="TreeGrafter"/>
</dbReference>
<dbReference type="FunCoup" id="A0A0C3CZF4">
    <property type="interactions" value="567"/>
</dbReference>
<feature type="region of interest" description="Disordered" evidence="1">
    <location>
        <begin position="306"/>
        <end position="339"/>
    </location>
</feature>
<keyword evidence="4" id="KW-1185">Reference proteome</keyword>
<gene>
    <name evidence="3" type="ORF">SCLCIDRAFT_137791</name>
</gene>
<dbReference type="InterPro" id="IPR007109">
    <property type="entry name" value="Brix"/>
</dbReference>
<proteinExistence type="predicted"/>
<evidence type="ECO:0000313" key="3">
    <source>
        <dbReference type="EMBL" id="KIM53935.1"/>
    </source>
</evidence>
<dbReference type="PANTHER" id="PTHR22734:SF3">
    <property type="entry name" value="RIBOSOME PRODUCTION FACTOR 1"/>
    <property type="match status" value="1"/>
</dbReference>
<organism evidence="3 4">
    <name type="scientific">Scleroderma citrinum Foug A</name>
    <dbReference type="NCBI Taxonomy" id="1036808"/>
    <lineage>
        <taxon>Eukaryota</taxon>
        <taxon>Fungi</taxon>
        <taxon>Dikarya</taxon>
        <taxon>Basidiomycota</taxon>
        <taxon>Agaricomycotina</taxon>
        <taxon>Agaricomycetes</taxon>
        <taxon>Agaricomycetidae</taxon>
        <taxon>Boletales</taxon>
        <taxon>Sclerodermatineae</taxon>
        <taxon>Sclerodermataceae</taxon>
        <taxon>Scleroderma</taxon>
    </lineage>
</organism>
<dbReference type="PROSITE" id="PS50833">
    <property type="entry name" value="BRIX"/>
    <property type="match status" value="1"/>
</dbReference>
<dbReference type="SUPFAM" id="SSF52954">
    <property type="entry name" value="Class II aaRS ABD-related"/>
    <property type="match status" value="1"/>
</dbReference>
<evidence type="ECO:0000313" key="4">
    <source>
        <dbReference type="Proteomes" id="UP000053989"/>
    </source>
</evidence>
<dbReference type="InterPro" id="IPR044281">
    <property type="entry name" value="IMP4/RPF1"/>
</dbReference>
<reference evidence="3 4" key="1">
    <citation type="submission" date="2014-04" db="EMBL/GenBank/DDBJ databases">
        <authorList>
            <consortium name="DOE Joint Genome Institute"/>
            <person name="Kuo A."/>
            <person name="Kohler A."/>
            <person name="Nagy L.G."/>
            <person name="Floudas D."/>
            <person name="Copeland A."/>
            <person name="Barry K.W."/>
            <person name="Cichocki N."/>
            <person name="Veneault-Fourrey C."/>
            <person name="LaButti K."/>
            <person name="Lindquist E.A."/>
            <person name="Lipzen A."/>
            <person name="Lundell T."/>
            <person name="Morin E."/>
            <person name="Murat C."/>
            <person name="Sun H."/>
            <person name="Tunlid A."/>
            <person name="Henrissat B."/>
            <person name="Grigoriev I.V."/>
            <person name="Hibbett D.S."/>
            <person name="Martin F."/>
            <person name="Nordberg H.P."/>
            <person name="Cantor M.N."/>
            <person name="Hua S.X."/>
        </authorList>
    </citation>
    <scope>NUCLEOTIDE SEQUENCE [LARGE SCALE GENOMIC DNA]</scope>
    <source>
        <strain evidence="3 4">Foug A</strain>
    </source>
</reference>
<dbReference type="STRING" id="1036808.A0A0C3CZF4"/>
<dbReference type="InParanoid" id="A0A0C3CZF4"/>
<evidence type="ECO:0000256" key="1">
    <source>
        <dbReference type="SAM" id="MobiDB-lite"/>
    </source>
</evidence>
<dbReference type="Proteomes" id="UP000053989">
    <property type="component" value="Unassembled WGS sequence"/>
</dbReference>
<feature type="region of interest" description="Disordered" evidence="1">
    <location>
        <begin position="15"/>
        <end position="79"/>
    </location>
</feature>
<dbReference type="GO" id="GO:0000470">
    <property type="term" value="P:maturation of LSU-rRNA"/>
    <property type="evidence" value="ECO:0007669"/>
    <property type="project" value="TreeGrafter"/>
</dbReference>
<dbReference type="HOGENOM" id="CLU_040063_3_0_1"/>
<evidence type="ECO:0000259" key="2">
    <source>
        <dbReference type="PROSITE" id="PS50833"/>
    </source>
</evidence>
<dbReference type="AlphaFoldDB" id="A0A0C3CZF4"/>
<reference evidence="4" key="2">
    <citation type="submission" date="2015-01" db="EMBL/GenBank/DDBJ databases">
        <title>Evolutionary Origins and Diversification of the Mycorrhizal Mutualists.</title>
        <authorList>
            <consortium name="DOE Joint Genome Institute"/>
            <consortium name="Mycorrhizal Genomics Consortium"/>
            <person name="Kohler A."/>
            <person name="Kuo A."/>
            <person name="Nagy L.G."/>
            <person name="Floudas D."/>
            <person name="Copeland A."/>
            <person name="Barry K.W."/>
            <person name="Cichocki N."/>
            <person name="Veneault-Fourrey C."/>
            <person name="LaButti K."/>
            <person name="Lindquist E.A."/>
            <person name="Lipzen A."/>
            <person name="Lundell T."/>
            <person name="Morin E."/>
            <person name="Murat C."/>
            <person name="Riley R."/>
            <person name="Ohm R."/>
            <person name="Sun H."/>
            <person name="Tunlid A."/>
            <person name="Henrissat B."/>
            <person name="Grigoriev I.V."/>
            <person name="Hibbett D.S."/>
            <person name="Martin F."/>
        </authorList>
    </citation>
    <scope>NUCLEOTIDE SEQUENCE [LARGE SCALE GENOMIC DNA]</scope>
    <source>
        <strain evidence="4">Foug A</strain>
    </source>
</reference>
<dbReference type="GO" id="GO:0042134">
    <property type="term" value="F:rRNA primary transcript binding"/>
    <property type="evidence" value="ECO:0007669"/>
    <property type="project" value="InterPro"/>
</dbReference>
<dbReference type="GO" id="GO:0000460">
    <property type="term" value="P:maturation of 5.8S rRNA"/>
    <property type="evidence" value="ECO:0007669"/>
    <property type="project" value="TreeGrafter"/>
</dbReference>
<dbReference type="Pfam" id="PF04427">
    <property type="entry name" value="Brix"/>
    <property type="match status" value="1"/>
</dbReference>
<accession>A0A0C3CZF4</accession>
<protein>
    <recommendedName>
        <fullName evidence="2">Brix domain-containing protein</fullName>
    </recommendedName>
</protein>
<dbReference type="OrthoDB" id="264354at2759"/>
<dbReference type="Gene3D" id="3.40.50.10480">
    <property type="entry name" value="Probable brix-domain ribosomal biogenesis protein"/>
    <property type="match status" value="1"/>
</dbReference>
<dbReference type="PANTHER" id="PTHR22734">
    <property type="entry name" value="U3 SMALL NUCLEOLAR RIBONUCLEOPROTEIN PROTEIN IMP4"/>
    <property type="match status" value="1"/>
</dbReference>
<feature type="compositionally biased region" description="Basic residues" evidence="1">
    <location>
        <begin position="22"/>
        <end position="38"/>
    </location>
</feature>